<dbReference type="PANTHER" id="PTHR34235">
    <property type="entry name" value="SLR1203 PROTEIN-RELATED"/>
    <property type="match status" value="1"/>
</dbReference>
<accession>A0AAJ1TRM9</accession>
<dbReference type="Proteomes" id="UP001223420">
    <property type="component" value="Unassembled WGS sequence"/>
</dbReference>
<dbReference type="Pfam" id="PF01724">
    <property type="entry name" value="DUF29"/>
    <property type="match status" value="1"/>
</dbReference>
<proteinExistence type="predicted"/>
<dbReference type="EMBL" id="JAUSWL010000001">
    <property type="protein sequence ID" value="MDQ0541353.1"/>
    <property type="molecule type" value="Genomic_DNA"/>
</dbReference>
<evidence type="ECO:0000313" key="1">
    <source>
        <dbReference type="EMBL" id="MDQ0541353.1"/>
    </source>
</evidence>
<evidence type="ECO:0008006" key="3">
    <source>
        <dbReference type="Google" id="ProtNLM"/>
    </source>
</evidence>
<organism evidence="1 2">
    <name type="scientific">Methylobacterium brachiatum</name>
    <dbReference type="NCBI Taxonomy" id="269660"/>
    <lineage>
        <taxon>Bacteria</taxon>
        <taxon>Pseudomonadati</taxon>
        <taxon>Pseudomonadota</taxon>
        <taxon>Alphaproteobacteria</taxon>
        <taxon>Hyphomicrobiales</taxon>
        <taxon>Methylobacteriaceae</taxon>
        <taxon>Methylobacterium</taxon>
    </lineage>
</organism>
<protein>
    <recommendedName>
        <fullName evidence="3">DUF29 domain-containing protein</fullName>
    </recommendedName>
</protein>
<dbReference type="AlphaFoldDB" id="A0AAJ1TRM9"/>
<dbReference type="Gene3D" id="1.20.1220.20">
    <property type="entry name" value="Uncharcterised protein PF01724"/>
    <property type="match status" value="1"/>
</dbReference>
<name>A0AAJ1TRM9_9HYPH</name>
<dbReference type="InterPro" id="IPR002636">
    <property type="entry name" value="DUF29"/>
</dbReference>
<dbReference type="RefSeq" id="WP_230365055.1">
    <property type="nucleotide sequence ID" value="NZ_JAJALK010000001.1"/>
</dbReference>
<evidence type="ECO:0000313" key="2">
    <source>
        <dbReference type="Proteomes" id="UP001223420"/>
    </source>
</evidence>
<gene>
    <name evidence="1" type="ORF">QO001_000261</name>
</gene>
<sequence length="149" mass="16769">MACRGTAYQDDFYIWTQEQGARLRAGDVAGLDCPNLADEIESLGRTQFATLVDALRGLLVTMLTIDRRPGLQNRREAIEIAMHRNHVSDELQDSPSLRNRLSDAVERAYRSARLEAADATGLALRHFPEACPYTYQDIMDRPFAIDPES</sequence>
<comment type="caution">
    <text evidence="1">The sequence shown here is derived from an EMBL/GenBank/DDBJ whole genome shotgun (WGS) entry which is preliminary data.</text>
</comment>
<reference evidence="1" key="1">
    <citation type="submission" date="2023-07" db="EMBL/GenBank/DDBJ databases">
        <title>Genomic Encyclopedia of Type Strains, Phase IV (KMG-IV): sequencing the most valuable type-strain genomes for metagenomic binning, comparative biology and taxonomic classification.</title>
        <authorList>
            <person name="Goeker M."/>
        </authorList>
    </citation>
    <scope>NUCLEOTIDE SEQUENCE</scope>
    <source>
        <strain evidence="1">DSM 19569</strain>
    </source>
</reference>